<comment type="caution">
    <text evidence="7">The sequence shown here is derived from an EMBL/GenBank/DDBJ whole genome shotgun (WGS) entry which is preliminary data.</text>
</comment>
<keyword evidence="4" id="KW-0472">Membrane</keyword>
<evidence type="ECO:0008006" key="9">
    <source>
        <dbReference type="Google" id="ProtNLM"/>
    </source>
</evidence>
<dbReference type="Gene3D" id="3.90.1720.10">
    <property type="entry name" value="endopeptidase domain like (from Nostoc punctiforme)"/>
    <property type="match status" value="1"/>
</dbReference>
<reference evidence="7 8" key="1">
    <citation type="journal article" date="2016" name="Nat. Commun.">
        <title>Thousands of microbial genomes shed light on interconnected biogeochemical processes in an aquifer system.</title>
        <authorList>
            <person name="Anantharaman K."/>
            <person name="Brown C.T."/>
            <person name="Hug L.A."/>
            <person name="Sharon I."/>
            <person name="Castelle C.J."/>
            <person name="Probst A.J."/>
            <person name="Thomas B.C."/>
            <person name="Singh A."/>
            <person name="Wilkins M.J."/>
            <person name="Karaoz U."/>
            <person name="Brodie E.L."/>
            <person name="Williams K.H."/>
            <person name="Hubbard S.S."/>
            <person name="Banfield J.F."/>
        </authorList>
    </citation>
    <scope>NUCLEOTIDE SEQUENCE [LARGE SCALE GENOMIC DNA]</scope>
</reference>
<dbReference type="SUPFAM" id="SSF54001">
    <property type="entry name" value="Cysteine proteinases"/>
    <property type="match status" value="1"/>
</dbReference>
<dbReference type="SMART" id="SM00257">
    <property type="entry name" value="LysM"/>
    <property type="match status" value="2"/>
</dbReference>
<keyword evidence="1" id="KW-0732">Signal</keyword>
<feature type="domain" description="LysM" evidence="6">
    <location>
        <begin position="153"/>
        <end position="197"/>
    </location>
</feature>
<keyword evidence="4" id="KW-1133">Transmembrane helix</keyword>
<dbReference type="Pfam" id="PF01476">
    <property type="entry name" value="LysM"/>
    <property type="match status" value="2"/>
</dbReference>
<organism evidence="7 8">
    <name type="scientific">Candidatus Portnoybacteria bacterium RIFCSPHIGHO2_01_FULL_40_12b</name>
    <dbReference type="NCBI Taxonomy" id="1801994"/>
    <lineage>
        <taxon>Bacteria</taxon>
        <taxon>Candidatus Portnoyibacteriota</taxon>
    </lineage>
</organism>
<dbReference type="GO" id="GO:0071555">
    <property type="term" value="P:cell wall organization"/>
    <property type="evidence" value="ECO:0007669"/>
    <property type="project" value="UniProtKB-KW"/>
</dbReference>
<dbReference type="PANTHER" id="PTHR33734:SF22">
    <property type="entry name" value="MEMBRANE-BOUND LYTIC MUREIN TRANSGLYCOSYLASE D"/>
    <property type="match status" value="1"/>
</dbReference>
<keyword evidence="2" id="KW-0378">Hydrolase</keyword>
<feature type="domain" description="LysM" evidence="6">
    <location>
        <begin position="203"/>
        <end position="247"/>
    </location>
</feature>
<proteinExistence type="predicted"/>
<keyword evidence="4" id="KW-0812">Transmembrane</keyword>
<dbReference type="InterPro" id="IPR036779">
    <property type="entry name" value="LysM_dom_sf"/>
</dbReference>
<accession>A0A1G2FB18</accession>
<dbReference type="PANTHER" id="PTHR33734">
    <property type="entry name" value="LYSM DOMAIN-CONTAINING GPI-ANCHORED PROTEIN 2"/>
    <property type="match status" value="1"/>
</dbReference>
<dbReference type="InterPro" id="IPR007921">
    <property type="entry name" value="CHAP_dom"/>
</dbReference>
<dbReference type="InterPro" id="IPR038765">
    <property type="entry name" value="Papain-like_cys_pep_sf"/>
</dbReference>
<feature type="transmembrane region" description="Helical" evidence="4">
    <location>
        <begin position="36"/>
        <end position="55"/>
    </location>
</feature>
<protein>
    <recommendedName>
        <fullName evidence="9">LysM domain-containing protein</fullName>
    </recommendedName>
</protein>
<dbReference type="InterPro" id="IPR018392">
    <property type="entry name" value="LysM"/>
</dbReference>
<evidence type="ECO:0000313" key="8">
    <source>
        <dbReference type="Proteomes" id="UP000176974"/>
    </source>
</evidence>
<dbReference type="Pfam" id="PF05257">
    <property type="entry name" value="CHAP"/>
    <property type="match status" value="1"/>
</dbReference>
<name>A0A1G2FB18_9BACT</name>
<feature type="domain" description="Peptidase C51" evidence="5">
    <location>
        <begin position="264"/>
        <end position="389"/>
    </location>
</feature>
<dbReference type="PROSITE" id="PS51782">
    <property type="entry name" value="LYSM"/>
    <property type="match status" value="2"/>
</dbReference>
<evidence type="ECO:0000313" key="7">
    <source>
        <dbReference type="EMBL" id="OGZ35259.1"/>
    </source>
</evidence>
<evidence type="ECO:0000256" key="1">
    <source>
        <dbReference type="ARBA" id="ARBA00022729"/>
    </source>
</evidence>
<gene>
    <name evidence="7" type="ORF">A2815_02755</name>
</gene>
<dbReference type="Proteomes" id="UP000176974">
    <property type="component" value="Unassembled WGS sequence"/>
</dbReference>
<evidence type="ECO:0000256" key="3">
    <source>
        <dbReference type="ARBA" id="ARBA00023316"/>
    </source>
</evidence>
<keyword evidence="3" id="KW-0961">Cell wall biogenesis/degradation</keyword>
<dbReference type="GO" id="GO:0016787">
    <property type="term" value="F:hydrolase activity"/>
    <property type="evidence" value="ECO:0007669"/>
    <property type="project" value="UniProtKB-KW"/>
</dbReference>
<dbReference type="CDD" id="cd00118">
    <property type="entry name" value="LysM"/>
    <property type="match status" value="1"/>
</dbReference>
<dbReference type="Gene3D" id="3.10.350.10">
    <property type="entry name" value="LysM domain"/>
    <property type="match status" value="1"/>
</dbReference>
<sequence length="389" mass="42667">MYTIFQYLCVVLKHIEIYTDSFLRKTTETFRKRPQLLLAAVILFASGLFVLKPVFGLEQMFLNSNSQNKPVFEDETLSEKDTFSLQSPYLTANASAVFVSPSSGILAVQAEPAEESDEENQEESSLISIQESALLSQAGPITFISQESRTGVISYVVQEGDTPSAIAAFFGITTDTLLWANKLQETSVIRPGDELTIPPVSGVIHKIKNGQTVDWIANYYKANADDIIAFNDLPADGQIIEGQQVVVPDGVMPAPPQPKPKSVAKAKSSGQKYVGPGTGKSRAFPYGQCTYYVAQKRVVPWSGNAKDWINNAQAMGYPVCRGSQCEPRVGAIISLGGNTRLIKRYGHVAYVESINGDWITFSEMNYLGFGVKSVRTIQKNSGLIRGYIY</sequence>
<dbReference type="SUPFAM" id="SSF54106">
    <property type="entry name" value="LysM domain"/>
    <property type="match status" value="2"/>
</dbReference>
<evidence type="ECO:0000259" key="6">
    <source>
        <dbReference type="PROSITE" id="PS51782"/>
    </source>
</evidence>
<evidence type="ECO:0000259" key="5">
    <source>
        <dbReference type="PROSITE" id="PS50911"/>
    </source>
</evidence>
<dbReference type="PROSITE" id="PS50911">
    <property type="entry name" value="CHAP"/>
    <property type="match status" value="1"/>
</dbReference>
<dbReference type="EMBL" id="MHMY01000013">
    <property type="protein sequence ID" value="OGZ35259.1"/>
    <property type="molecule type" value="Genomic_DNA"/>
</dbReference>
<dbReference type="AlphaFoldDB" id="A0A1G2FB18"/>
<evidence type="ECO:0000256" key="2">
    <source>
        <dbReference type="ARBA" id="ARBA00022801"/>
    </source>
</evidence>
<evidence type="ECO:0000256" key="4">
    <source>
        <dbReference type="SAM" id="Phobius"/>
    </source>
</evidence>